<dbReference type="EMBL" id="AP019368">
    <property type="protein sequence ID" value="BBH54433.1"/>
    <property type="molecule type" value="Genomic_DNA"/>
</dbReference>
<dbReference type="SUPFAM" id="SSF56796">
    <property type="entry name" value="Dehydroquinate synthase-like"/>
    <property type="match status" value="1"/>
</dbReference>
<keyword evidence="6" id="KW-0520">NAD</keyword>
<dbReference type="RefSeq" id="WP_130612158.1">
    <property type="nucleotide sequence ID" value="NZ_AP019368.1"/>
</dbReference>
<proteinExistence type="predicted"/>
<keyword evidence="4" id="KW-0521">NADP</keyword>
<keyword evidence="5" id="KW-0560">Oxidoreductase</keyword>
<dbReference type="Proteomes" id="UP000291236">
    <property type="component" value="Chromosome"/>
</dbReference>
<protein>
    <recommendedName>
        <fullName evidence="12">3-dehydroquinate synthase domain-containing protein</fullName>
    </recommendedName>
</protein>
<organism evidence="10 11">
    <name type="scientific">Fluviispira sanaruensis</name>
    <dbReference type="NCBI Taxonomy" id="2493639"/>
    <lineage>
        <taxon>Bacteria</taxon>
        <taxon>Pseudomonadati</taxon>
        <taxon>Bdellovibrionota</taxon>
        <taxon>Oligoflexia</taxon>
        <taxon>Silvanigrellales</taxon>
        <taxon>Silvanigrellaceae</taxon>
        <taxon>Fluviispira</taxon>
    </lineage>
</organism>
<keyword evidence="7" id="KW-0443">Lipid metabolism</keyword>
<dbReference type="GO" id="GO:0008654">
    <property type="term" value="P:phospholipid biosynthetic process"/>
    <property type="evidence" value="ECO:0007669"/>
    <property type="project" value="UniProtKB-KW"/>
</dbReference>
<keyword evidence="2" id="KW-0444">Lipid biosynthesis</keyword>
<accession>A0A4P2VM34</accession>
<evidence type="ECO:0000313" key="11">
    <source>
        <dbReference type="Proteomes" id="UP000291236"/>
    </source>
</evidence>
<evidence type="ECO:0000313" key="10">
    <source>
        <dbReference type="EMBL" id="BBH54433.1"/>
    </source>
</evidence>
<dbReference type="Gene3D" id="3.40.50.1970">
    <property type="match status" value="1"/>
</dbReference>
<dbReference type="Pfam" id="PF13685">
    <property type="entry name" value="Fe-ADH_2"/>
    <property type="match status" value="1"/>
</dbReference>
<dbReference type="GO" id="GO:0016614">
    <property type="term" value="F:oxidoreductase activity, acting on CH-OH group of donors"/>
    <property type="evidence" value="ECO:0007669"/>
    <property type="project" value="InterPro"/>
</dbReference>
<dbReference type="InterPro" id="IPR016205">
    <property type="entry name" value="Glycerol_DH"/>
</dbReference>
<evidence type="ECO:0000256" key="9">
    <source>
        <dbReference type="ARBA" id="ARBA00023264"/>
    </source>
</evidence>
<evidence type="ECO:0008006" key="12">
    <source>
        <dbReference type="Google" id="ProtNLM"/>
    </source>
</evidence>
<dbReference type="OrthoDB" id="3812122at2"/>
<gene>
    <name evidence="10" type="ORF">JCM31447_28980</name>
</gene>
<keyword evidence="9" id="KW-1208">Phospholipid metabolism</keyword>
<keyword evidence="1" id="KW-0963">Cytoplasm</keyword>
<dbReference type="GO" id="GO:0046872">
    <property type="term" value="F:metal ion binding"/>
    <property type="evidence" value="ECO:0007669"/>
    <property type="project" value="UniProtKB-KW"/>
</dbReference>
<evidence type="ECO:0000256" key="5">
    <source>
        <dbReference type="ARBA" id="ARBA00023002"/>
    </source>
</evidence>
<evidence type="ECO:0000256" key="8">
    <source>
        <dbReference type="ARBA" id="ARBA00023209"/>
    </source>
</evidence>
<evidence type="ECO:0000256" key="7">
    <source>
        <dbReference type="ARBA" id="ARBA00023098"/>
    </source>
</evidence>
<evidence type="ECO:0000256" key="6">
    <source>
        <dbReference type="ARBA" id="ARBA00023027"/>
    </source>
</evidence>
<dbReference type="AlphaFoldDB" id="A0A4P2VM34"/>
<dbReference type="KEGG" id="sbf:JCM31447_28980"/>
<keyword evidence="3" id="KW-0479">Metal-binding</keyword>
<name>A0A4P2VM34_FLUSA</name>
<keyword evidence="8" id="KW-0594">Phospholipid biosynthesis</keyword>
<evidence type="ECO:0000256" key="4">
    <source>
        <dbReference type="ARBA" id="ARBA00022857"/>
    </source>
</evidence>
<reference evidence="10 11" key="1">
    <citation type="submission" date="2018-12" db="EMBL/GenBank/DDBJ databases">
        <title>Rubrispira sanarue gen. nov., sp., nov., a member of the order Silvanigrellales, isolated from a brackish lake in Hamamatsu Japan.</title>
        <authorList>
            <person name="Maejima Y."/>
            <person name="Iino T."/>
            <person name="Muraguchi Y."/>
            <person name="Fukuda K."/>
            <person name="Nojiri H."/>
            <person name="Ohkuma M."/>
            <person name="Moriuchi R."/>
            <person name="Dohra H."/>
            <person name="Kimbara K."/>
            <person name="Shintani M."/>
        </authorList>
    </citation>
    <scope>NUCLEOTIDE SEQUENCE [LARGE SCALE GENOMIC DNA]</scope>
    <source>
        <strain evidence="10 11">RF1110005</strain>
    </source>
</reference>
<dbReference type="PANTHER" id="PTHR43616:SF5">
    <property type="entry name" value="GLYCEROL DEHYDROGENASE 1"/>
    <property type="match status" value="1"/>
</dbReference>
<keyword evidence="11" id="KW-1185">Reference proteome</keyword>
<dbReference type="InterPro" id="IPR032837">
    <property type="entry name" value="G1PDH"/>
</dbReference>
<evidence type="ECO:0000256" key="2">
    <source>
        <dbReference type="ARBA" id="ARBA00022516"/>
    </source>
</evidence>
<dbReference type="PANTHER" id="PTHR43616">
    <property type="entry name" value="GLYCEROL DEHYDROGENASE"/>
    <property type="match status" value="1"/>
</dbReference>
<sequence>MSIFFEKMTQAFADEKIDPIANKKIPIQYCCHNYEDFSEKITQILSKYKNNKVFILHDGKNKKSDKDSNTNILEKISKILANTFSVIEKNLATESNSNCDEIHASEYFLKKTTDLILNETDCEIYIALGSGTITDLLKHSLFLNKPNALFISIPTAMTVTAFSSSFSVVDISGAKRTRQSKDIYATFWLTPLLQAAPMELSRAGYGDLLARFVAYGDWYLGFKLGISEKYDELAFRLMEVFAEPLKQVASEFGQKELSTRAVEISAAALAMAGIAMSLSGETTPLSGYEHVISHALDFLRLSSDRPLVLHGEQVALASLTSAMSFEWLLEIENFDLKKFRSMNEKDTNQIINHFFSAAPFFGKDEDKFSESERKKIDINLSAKLHSAKEIFISDYLKKSQKWDIAKERFTDFIHEWPEIKAHLKKLTLSSHSMQALLEQAQLPIFPEATTPNTTALEYRWAIRFAPFIRSRFCLADFIFWIGEDCCIAAAT</sequence>
<evidence type="ECO:0000256" key="1">
    <source>
        <dbReference type="ARBA" id="ARBA00022490"/>
    </source>
</evidence>
<dbReference type="Gene3D" id="1.20.1090.10">
    <property type="entry name" value="Dehydroquinate synthase-like - alpha domain"/>
    <property type="match status" value="1"/>
</dbReference>
<evidence type="ECO:0000256" key="3">
    <source>
        <dbReference type="ARBA" id="ARBA00022723"/>
    </source>
</evidence>